<keyword evidence="1" id="KW-1133">Transmembrane helix</keyword>
<evidence type="ECO:0000313" key="2">
    <source>
        <dbReference type="EMBL" id="OGY45456.1"/>
    </source>
</evidence>
<proteinExistence type="predicted"/>
<dbReference type="EMBL" id="MHIE01000019">
    <property type="protein sequence ID" value="OGY45456.1"/>
    <property type="molecule type" value="Genomic_DNA"/>
</dbReference>
<comment type="caution">
    <text evidence="2">The sequence shown here is derived from an EMBL/GenBank/DDBJ whole genome shotgun (WGS) entry which is preliminary data.</text>
</comment>
<dbReference type="InterPro" id="IPR007445">
    <property type="entry name" value="PilO"/>
</dbReference>
<sequence length="187" mass="21250">MSAKRKILIFIAAITVVTGVIVYLVIVPTVIEIRKISQAIYNERLDLEKKYLRGQLLKKTIEDFEQIKPKKDQLTSAFLILGRELEFITSLEDIASQNQLIQNIQLNINEKKKREEFDEVPVTLTLQGNFLQTMNYLASLEKLNYYINLTSLKISAADQDQDSSTSLVTTILSGKVNAIGPDKEEKD</sequence>
<accession>A0A1G1Y0T5</accession>
<name>A0A1G1Y0T5_9BACT</name>
<keyword evidence="1" id="KW-0812">Transmembrane</keyword>
<dbReference type="GO" id="GO:0043683">
    <property type="term" value="P:type IV pilus assembly"/>
    <property type="evidence" value="ECO:0007669"/>
    <property type="project" value="InterPro"/>
</dbReference>
<evidence type="ECO:0000256" key="1">
    <source>
        <dbReference type="SAM" id="Phobius"/>
    </source>
</evidence>
<dbReference type="Gene3D" id="3.30.70.60">
    <property type="match status" value="1"/>
</dbReference>
<protein>
    <submittedName>
        <fullName evidence="2">Uncharacterized protein</fullName>
    </submittedName>
</protein>
<gene>
    <name evidence="2" type="ORF">A2744_02095</name>
</gene>
<feature type="transmembrane region" description="Helical" evidence="1">
    <location>
        <begin position="7"/>
        <end position="26"/>
    </location>
</feature>
<dbReference type="Proteomes" id="UP000178240">
    <property type="component" value="Unassembled WGS sequence"/>
</dbReference>
<dbReference type="InterPro" id="IPR014717">
    <property type="entry name" value="Transl_elong_EF1B/ribsomal_bS6"/>
</dbReference>
<keyword evidence="1" id="KW-0472">Membrane</keyword>
<dbReference type="STRING" id="1797535.A2744_02095"/>
<dbReference type="Pfam" id="PF04350">
    <property type="entry name" value="PilO"/>
    <property type="match status" value="1"/>
</dbReference>
<dbReference type="AlphaFoldDB" id="A0A1G1Y0T5"/>
<organism evidence="2 3">
    <name type="scientific">Candidatus Buchananbacteria bacterium RIFCSPHIGHO2_01_FULL_44_11</name>
    <dbReference type="NCBI Taxonomy" id="1797535"/>
    <lineage>
        <taxon>Bacteria</taxon>
        <taxon>Candidatus Buchananiibacteriota</taxon>
    </lineage>
</organism>
<dbReference type="GO" id="GO:0043107">
    <property type="term" value="P:type IV pilus-dependent motility"/>
    <property type="evidence" value="ECO:0007669"/>
    <property type="project" value="InterPro"/>
</dbReference>
<reference evidence="2 3" key="1">
    <citation type="journal article" date="2016" name="Nat. Commun.">
        <title>Thousands of microbial genomes shed light on interconnected biogeochemical processes in an aquifer system.</title>
        <authorList>
            <person name="Anantharaman K."/>
            <person name="Brown C.T."/>
            <person name="Hug L.A."/>
            <person name="Sharon I."/>
            <person name="Castelle C.J."/>
            <person name="Probst A.J."/>
            <person name="Thomas B.C."/>
            <person name="Singh A."/>
            <person name="Wilkins M.J."/>
            <person name="Karaoz U."/>
            <person name="Brodie E.L."/>
            <person name="Williams K.H."/>
            <person name="Hubbard S.S."/>
            <person name="Banfield J.F."/>
        </authorList>
    </citation>
    <scope>NUCLEOTIDE SEQUENCE [LARGE SCALE GENOMIC DNA]</scope>
</reference>
<evidence type="ECO:0000313" key="3">
    <source>
        <dbReference type="Proteomes" id="UP000178240"/>
    </source>
</evidence>